<dbReference type="PROSITE" id="PS00606">
    <property type="entry name" value="KS3_1"/>
    <property type="match status" value="1"/>
</dbReference>
<dbReference type="Pfam" id="PF02801">
    <property type="entry name" value="Ketoacyl-synt_C"/>
    <property type="match status" value="1"/>
</dbReference>
<dbReference type="PANTHER" id="PTHR11712:SF336">
    <property type="entry name" value="3-OXOACYL-[ACYL-CARRIER-PROTEIN] SYNTHASE, MITOCHONDRIAL"/>
    <property type="match status" value="1"/>
</dbReference>
<keyword evidence="8" id="KW-1185">Reference proteome</keyword>
<gene>
    <name evidence="7" type="ORF">Phou_007040</name>
</gene>
<accession>A0A6V8JZ13</accession>
<keyword evidence="5" id="KW-0732">Signal</keyword>
<evidence type="ECO:0000259" key="6">
    <source>
        <dbReference type="PROSITE" id="PS52004"/>
    </source>
</evidence>
<dbReference type="InterPro" id="IPR014031">
    <property type="entry name" value="Ketoacyl_synth_C"/>
</dbReference>
<dbReference type="RefSeq" id="WP_173053444.1">
    <property type="nucleotide sequence ID" value="NZ_BAABGO010000065.1"/>
</dbReference>
<dbReference type="Proteomes" id="UP000482800">
    <property type="component" value="Unassembled WGS sequence"/>
</dbReference>
<protein>
    <submittedName>
        <fullName evidence="7">3-oxoacyl-[acyl-carrier-protein] synthase 2</fullName>
    </submittedName>
</protein>
<dbReference type="PANTHER" id="PTHR11712">
    <property type="entry name" value="POLYKETIDE SYNTHASE-RELATED"/>
    <property type="match status" value="1"/>
</dbReference>
<dbReference type="EMBL" id="BLPF01000001">
    <property type="protein sequence ID" value="GFJ76524.1"/>
    <property type="molecule type" value="Genomic_DNA"/>
</dbReference>
<evidence type="ECO:0000256" key="3">
    <source>
        <dbReference type="ARBA" id="ARBA00023315"/>
    </source>
</evidence>
<dbReference type="InterPro" id="IPR018201">
    <property type="entry name" value="Ketoacyl_synth_AS"/>
</dbReference>
<dbReference type="NCBIfam" id="NF005589">
    <property type="entry name" value="PRK07314.1"/>
    <property type="match status" value="1"/>
</dbReference>
<name>A0A6V8JZ13_9ACTN</name>
<dbReference type="Pfam" id="PF00109">
    <property type="entry name" value="ketoacyl-synt"/>
    <property type="match status" value="1"/>
</dbReference>
<comment type="similarity">
    <text evidence="1 4">Belongs to the thiolase-like superfamily. Beta-ketoacyl-ACP synthases family.</text>
</comment>
<evidence type="ECO:0000256" key="5">
    <source>
        <dbReference type="SAM" id="SignalP"/>
    </source>
</evidence>
<evidence type="ECO:0000313" key="8">
    <source>
        <dbReference type="Proteomes" id="UP000482800"/>
    </source>
</evidence>
<reference evidence="7 8" key="1">
    <citation type="submission" date="2020-03" db="EMBL/GenBank/DDBJ databases">
        <title>Whole genome shotgun sequence of Phytohabitans houttuyneae NBRC 108639.</title>
        <authorList>
            <person name="Komaki H."/>
            <person name="Tamura T."/>
        </authorList>
    </citation>
    <scope>NUCLEOTIDE SEQUENCE [LARGE SCALE GENOMIC DNA]</scope>
    <source>
        <strain evidence="7 8">NBRC 108639</strain>
    </source>
</reference>
<dbReference type="AlphaFoldDB" id="A0A6V8JZ13"/>
<dbReference type="FunFam" id="3.40.47.10:FF:000029">
    <property type="entry name" value="3-oxoacyl-[acyl-carrier-protein] synthase 1"/>
    <property type="match status" value="1"/>
</dbReference>
<dbReference type="InterPro" id="IPR016039">
    <property type="entry name" value="Thiolase-like"/>
</dbReference>
<dbReference type="SMART" id="SM00825">
    <property type="entry name" value="PKS_KS"/>
    <property type="match status" value="1"/>
</dbReference>
<keyword evidence="3" id="KW-0012">Acyltransferase</keyword>
<sequence>MTAAARHRAVITGIGLLTPLGADAAGFFDAVCTGRTGLRRPPDTHPVAGILDAAGFAPDIDPATVLPPSEARRVDRFVVLAMAAADIALADAGVEVGREADPARTAVVLANAFGGLGMFEAEAVARSERAREGSGHTAVTPYLLAGMLPNMATARIAIKHGVRGYSSTISTACASGAYAVAEALRLIREGLADVVVCGGAEAPLLPTAATTFRNSRALAGGWADPAEASRPFDRRRNGFVLGEGAGALVVERAEHAAARGRPAYAEVAGWGVATDAYHPTAPRADGTGAASAMRLALADAGLAPADIGYVNAHGTGTTRGDAAEALAIRAVFGAHTPAVSSVKGVTGHLLAAAGAVEAAATALALRRGVLPPTYNLDDPDPECDLDHVRKAPREAAVRVALSNSFAFGGHNVSLALAHPGGP</sequence>
<dbReference type="PROSITE" id="PS52004">
    <property type="entry name" value="KS3_2"/>
    <property type="match status" value="1"/>
</dbReference>
<evidence type="ECO:0000313" key="7">
    <source>
        <dbReference type="EMBL" id="GFJ76524.1"/>
    </source>
</evidence>
<dbReference type="InterPro" id="IPR020841">
    <property type="entry name" value="PKS_Beta-ketoAc_synthase_dom"/>
</dbReference>
<dbReference type="InterPro" id="IPR000794">
    <property type="entry name" value="Beta-ketoacyl_synthase"/>
</dbReference>
<dbReference type="GO" id="GO:0004315">
    <property type="term" value="F:3-oxoacyl-[acyl-carrier-protein] synthase activity"/>
    <property type="evidence" value="ECO:0007669"/>
    <property type="project" value="InterPro"/>
</dbReference>
<keyword evidence="2 4" id="KW-0808">Transferase</keyword>
<evidence type="ECO:0000256" key="4">
    <source>
        <dbReference type="RuleBase" id="RU003694"/>
    </source>
</evidence>
<feature type="chain" id="PRO_5028812461" evidence="5">
    <location>
        <begin position="25"/>
        <end position="422"/>
    </location>
</feature>
<dbReference type="Gene3D" id="3.40.47.10">
    <property type="match status" value="1"/>
</dbReference>
<dbReference type="InterPro" id="IPR014030">
    <property type="entry name" value="Ketoacyl_synth_N"/>
</dbReference>
<proteinExistence type="inferred from homology"/>
<comment type="caution">
    <text evidence="7">The sequence shown here is derived from an EMBL/GenBank/DDBJ whole genome shotgun (WGS) entry which is preliminary data.</text>
</comment>
<dbReference type="GO" id="GO:0006633">
    <property type="term" value="P:fatty acid biosynthetic process"/>
    <property type="evidence" value="ECO:0007669"/>
    <property type="project" value="InterPro"/>
</dbReference>
<feature type="domain" description="Ketosynthase family 3 (KS3)" evidence="6">
    <location>
        <begin position="6"/>
        <end position="418"/>
    </location>
</feature>
<organism evidence="7 8">
    <name type="scientific">Phytohabitans houttuyneae</name>
    <dbReference type="NCBI Taxonomy" id="1076126"/>
    <lineage>
        <taxon>Bacteria</taxon>
        <taxon>Bacillati</taxon>
        <taxon>Actinomycetota</taxon>
        <taxon>Actinomycetes</taxon>
        <taxon>Micromonosporales</taxon>
        <taxon>Micromonosporaceae</taxon>
    </lineage>
</organism>
<reference evidence="7 8" key="2">
    <citation type="submission" date="2020-03" db="EMBL/GenBank/DDBJ databases">
        <authorList>
            <person name="Ichikawa N."/>
            <person name="Kimura A."/>
            <person name="Kitahashi Y."/>
            <person name="Uohara A."/>
        </authorList>
    </citation>
    <scope>NUCLEOTIDE SEQUENCE [LARGE SCALE GENOMIC DNA]</scope>
    <source>
        <strain evidence="7 8">NBRC 108639</strain>
    </source>
</reference>
<feature type="signal peptide" evidence="5">
    <location>
        <begin position="1"/>
        <end position="24"/>
    </location>
</feature>
<evidence type="ECO:0000256" key="1">
    <source>
        <dbReference type="ARBA" id="ARBA00008467"/>
    </source>
</evidence>
<dbReference type="CDD" id="cd00834">
    <property type="entry name" value="KAS_I_II"/>
    <property type="match status" value="1"/>
</dbReference>
<dbReference type="SUPFAM" id="SSF53901">
    <property type="entry name" value="Thiolase-like"/>
    <property type="match status" value="2"/>
</dbReference>
<evidence type="ECO:0000256" key="2">
    <source>
        <dbReference type="ARBA" id="ARBA00022679"/>
    </source>
</evidence>